<proteinExistence type="predicted"/>
<comment type="caution">
    <text evidence="4">The sequence shown here is derived from an EMBL/GenBank/DDBJ whole genome shotgun (WGS) entry which is preliminary data.</text>
</comment>
<feature type="transmembrane region" description="Helical" evidence="2">
    <location>
        <begin position="139"/>
        <end position="157"/>
    </location>
</feature>
<dbReference type="AlphaFoldDB" id="A0A934KAW5"/>
<keyword evidence="5" id="KW-1185">Reference proteome</keyword>
<accession>A0A934KAW5</accession>
<evidence type="ECO:0000256" key="1">
    <source>
        <dbReference type="SAM" id="MobiDB-lite"/>
    </source>
</evidence>
<reference evidence="4" key="1">
    <citation type="submission" date="2020-10" db="EMBL/GenBank/DDBJ databases">
        <title>Ca. Dormibacterota MAGs.</title>
        <authorList>
            <person name="Montgomery K."/>
        </authorList>
    </citation>
    <scope>NUCLEOTIDE SEQUENCE [LARGE SCALE GENOMIC DNA]</scope>
    <source>
        <strain evidence="4">SC8812_S17_10</strain>
    </source>
</reference>
<feature type="region of interest" description="Disordered" evidence="1">
    <location>
        <begin position="116"/>
        <end position="135"/>
    </location>
</feature>
<dbReference type="Proteomes" id="UP000612893">
    <property type="component" value="Unassembled WGS sequence"/>
</dbReference>
<protein>
    <submittedName>
        <fullName evidence="4">DUF4129 domain-containing protein</fullName>
    </submittedName>
</protein>
<feature type="transmembrane region" description="Helical" evidence="2">
    <location>
        <begin position="48"/>
        <end position="71"/>
    </location>
</feature>
<evidence type="ECO:0000313" key="5">
    <source>
        <dbReference type="Proteomes" id="UP000612893"/>
    </source>
</evidence>
<sequence>MESRARPLLVAISVALLLFVVALASRPEAGQLRPDIGGEPARVVVDTFFYLFLLAALAGLLIAAWALWPHAEMDIPALERRRWSMLLALLASLTVVALVWWRARWGPLPTLPFAQQGGAPGGTAAGSQRPPGASQGTDWPALLITAAALAGIGAFLWRSSRARPRAGHIRRPAGGALEKVLENAIDDVLSEEDPRRAVIAAWARMELVLAASGLPRRAAEAPFEYAARAFAELGLPAAGLEGFAWLFEWARFSLNEVTASMREEAVTRLIALREGIRIAA</sequence>
<evidence type="ECO:0000256" key="2">
    <source>
        <dbReference type="SAM" id="Phobius"/>
    </source>
</evidence>
<feature type="domain" description="Protein-glutamine gamma-glutamyltransferase-like C-terminal" evidence="3">
    <location>
        <begin position="201"/>
        <end position="269"/>
    </location>
</feature>
<evidence type="ECO:0000313" key="4">
    <source>
        <dbReference type="EMBL" id="MBJ7598973.1"/>
    </source>
</evidence>
<evidence type="ECO:0000259" key="3">
    <source>
        <dbReference type="Pfam" id="PF13559"/>
    </source>
</evidence>
<keyword evidence="2" id="KW-0472">Membrane</keyword>
<dbReference type="InterPro" id="IPR025403">
    <property type="entry name" value="TgpA-like_C"/>
</dbReference>
<keyword evidence="2" id="KW-1133">Transmembrane helix</keyword>
<organism evidence="4 5">
    <name type="scientific">Candidatus Nephthysia bennettiae</name>
    <dbReference type="NCBI Taxonomy" id="3127016"/>
    <lineage>
        <taxon>Bacteria</taxon>
        <taxon>Bacillati</taxon>
        <taxon>Candidatus Dormiibacterota</taxon>
        <taxon>Candidatus Dormibacteria</taxon>
        <taxon>Candidatus Dormibacterales</taxon>
        <taxon>Candidatus Dormibacteraceae</taxon>
        <taxon>Candidatus Nephthysia</taxon>
    </lineage>
</organism>
<dbReference type="Pfam" id="PF13559">
    <property type="entry name" value="DUF4129"/>
    <property type="match status" value="1"/>
</dbReference>
<dbReference type="EMBL" id="JAEKNR010000136">
    <property type="protein sequence ID" value="MBJ7598973.1"/>
    <property type="molecule type" value="Genomic_DNA"/>
</dbReference>
<keyword evidence="2" id="KW-0812">Transmembrane</keyword>
<feature type="transmembrane region" description="Helical" evidence="2">
    <location>
        <begin position="83"/>
        <end position="103"/>
    </location>
</feature>
<dbReference type="RefSeq" id="WP_338202259.1">
    <property type="nucleotide sequence ID" value="NZ_JAEKNR010000136.1"/>
</dbReference>
<name>A0A934KAW5_9BACT</name>
<gene>
    <name evidence="4" type="ORF">JF922_12930</name>
</gene>